<feature type="non-terminal residue" evidence="1">
    <location>
        <position position="1"/>
    </location>
</feature>
<reference evidence="1" key="1">
    <citation type="submission" date="2018-05" db="EMBL/GenBank/DDBJ databases">
        <authorList>
            <person name="Lanie J.A."/>
            <person name="Ng W.-L."/>
            <person name="Kazmierczak K.M."/>
            <person name="Andrzejewski T.M."/>
            <person name="Davidsen T.M."/>
            <person name="Wayne K.J."/>
            <person name="Tettelin H."/>
            <person name="Glass J.I."/>
            <person name="Rusch D."/>
            <person name="Podicherti R."/>
            <person name="Tsui H.-C.T."/>
            <person name="Winkler M.E."/>
        </authorList>
    </citation>
    <scope>NUCLEOTIDE SEQUENCE</scope>
</reference>
<name>A0A383BSR3_9ZZZZ</name>
<organism evidence="1">
    <name type="scientific">marine metagenome</name>
    <dbReference type="NCBI Taxonomy" id="408172"/>
    <lineage>
        <taxon>unclassified sequences</taxon>
        <taxon>metagenomes</taxon>
        <taxon>ecological metagenomes</taxon>
    </lineage>
</organism>
<dbReference type="AlphaFoldDB" id="A0A383BSR3"/>
<proteinExistence type="predicted"/>
<protein>
    <submittedName>
        <fullName evidence="1">Uncharacterized protein</fullName>
    </submittedName>
</protein>
<evidence type="ECO:0000313" key="1">
    <source>
        <dbReference type="EMBL" id="SVE22919.1"/>
    </source>
</evidence>
<accession>A0A383BSR3</accession>
<dbReference type="EMBL" id="UINC01202901">
    <property type="protein sequence ID" value="SVE22919.1"/>
    <property type="molecule type" value="Genomic_DNA"/>
</dbReference>
<gene>
    <name evidence="1" type="ORF">METZ01_LOCUS475773</name>
</gene>
<sequence>CESPPLILLSQTPYITILVNNTFDYIYN</sequence>